<sequence>MTRALPEGLENILTIRPGEVVIGKLITFNEMGRPLVDYPANPTHQPLPALTTVSLAIEQIEQEVALLFAEGDITQPVIIGLIRADLSVTAETSPVEARVDGQRVILSANKEIVLKCGKASITLTRAGKVLIRGAYLLSRSSGVNRIKGGSVQMN</sequence>
<dbReference type="KEGG" id="tig:THII_0998"/>
<keyword evidence="3" id="KW-1185">Reference proteome</keyword>
<proteinExistence type="predicted"/>
<feature type="domain" description="DUF6484" evidence="1">
    <location>
        <begin position="22"/>
        <end position="82"/>
    </location>
</feature>
<evidence type="ECO:0000313" key="3">
    <source>
        <dbReference type="Proteomes" id="UP000031623"/>
    </source>
</evidence>
<protein>
    <recommendedName>
        <fullName evidence="1">DUF6484 domain-containing protein</fullName>
    </recommendedName>
</protein>
<evidence type="ECO:0000313" key="2">
    <source>
        <dbReference type="EMBL" id="BAP55295.1"/>
    </source>
</evidence>
<reference evidence="2 3" key="1">
    <citation type="journal article" date="2014" name="ISME J.">
        <title>Ecophysiology of Thioploca ingrica as revealed by the complete genome sequence supplemented with proteomic evidence.</title>
        <authorList>
            <person name="Kojima H."/>
            <person name="Ogura Y."/>
            <person name="Yamamoto N."/>
            <person name="Togashi T."/>
            <person name="Mori H."/>
            <person name="Watanabe T."/>
            <person name="Nemoto F."/>
            <person name="Kurokawa K."/>
            <person name="Hayashi T."/>
            <person name="Fukui M."/>
        </authorList>
    </citation>
    <scope>NUCLEOTIDE SEQUENCE [LARGE SCALE GENOMIC DNA]</scope>
</reference>
<name>A0A090AK08_9GAMM</name>
<dbReference type="OrthoDB" id="3078443at2"/>
<dbReference type="STRING" id="40754.THII_0998"/>
<organism evidence="2 3">
    <name type="scientific">Thioploca ingrica</name>
    <dbReference type="NCBI Taxonomy" id="40754"/>
    <lineage>
        <taxon>Bacteria</taxon>
        <taxon>Pseudomonadati</taxon>
        <taxon>Pseudomonadota</taxon>
        <taxon>Gammaproteobacteria</taxon>
        <taxon>Thiotrichales</taxon>
        <taxon>Thiotrichaceae</taxon>
        <taxon>Thioploca</taxon>
    </lineage>
</organism>
<gene>
    <name evidence="2" type="ORF">THII_0998</name>
</gene>
<dbReference type="Proteomes" id="UP000031623">
    <property type="component" value="Chromosome"/>
</dbReference>
<dbReference type="AlphaFoldDB" id="A0A090AK08"/>
<dbReference type="Pfam" id="PF20093">
    <property type="entry name" value="DUF6484"/>
    <property type="match status" value="1"/>
</dbReference>
<accession>A0A090AK08</accession>
<dbReference type="EMBL" id="AP014633">
    <property type="protein sequence ID" value="BAP55295.1"/>
    <property type="molecule type" value="Genomic_DNA"/>
</dbReference>
<dbReference type="HOGENOM" id="CLU_112468_0_0_6"/>
<evidence type="ECO:0000259" key="1">
    <source>
        <dbReference type="Pfam" id="PF20093"/>
    </source>
</evidence>
<dbReference type="InterPro" id="IPR045506">
    <property type="entry name" value="DUF6484"/>
</dbReference>